<dbReference type="AlphaFoldDB" id="A0A645E7G7"/>
<feature type="compositionally biased region" description="Basic and acidic residues" evidence="1">
    <location>
        <begin position="70"/>
        <end position="105"/>
    </location>
</feature>
<protein>
    <submittedName>
        <fullName evidence="2">Uncharacterized protein</fullName>
    </submittedName>
</protein>
<feature type="region of interest" description="Disordered" evidence="1">
    <location>
        <begin position="70"/>
        <end position="106"/>
    </location>
</feature>
<organism evidence="2">
    <name type="scientific">bioreactor metagenome</name>
    <dbReference type="NCBI Taxonomy" id="1076179"/>
    <lineage>
        <taxon>unclassified sequences</taxon>
        <taxon>metagenomes</taxon>
        <taxon>ecological metagenomes</taxon>
    </lineage>
</organism>
<proteinExistence type="predicted"/>
<sequence length="129" mass="14963">MENREGLHEIDHLFVGDRQSLLPRGRQQAVLLKRFLVAHVAFPAQPDHRKHLIFTDQLVELFKGDAFPERRPRRLSADHAEIASELPRREEPHERHDDHDGERAEQPAAVFVENGVDFLDNHLRGILSM</sequence>
<gene>
    <name evidence="2" type="ORF">SDC9_144700</name>
</gene>
<evidence type="ECO:0000313" key="2">
    <source>
        <dbReference type="EMBL" id="MPM97526.1"/>
    </source>
</evidence>
<reference evidence="2" key="1">
    <citation type="submission" date="2019-08" db="EMBL/GenBank/DDBJ databases">
        <authorList>
            <person name="Kucharzyk K."/>
            <person name="Murdoch R.W."/>
            <person name="Higgins S."/>
            <person name="Loffler F."/>
        </authorList>
    </citation>
    <scope>NUCLEOTIDE SEQUENCE</scope>
</reference>
<evidence type="ECO:0000256" key="1">
    <source>
        <dbReference type="SAM" id="MobiDB-lite"/>
    </source>
</evidence>
<accession>A0A645E7G7</accession>
<comment type="caution">
    <text evidence="2">The sequence shown here is derived from an EMBL/GenBank/DDBJ whole genome shotgun (WGS) entry which is preliminary data.</text>
</comment>
<name>A0A645E7G7_9ZZZZ</name>
<dbReference type="EMBL" id="VSSQ01043798">
    <property type="protein sequence ID" value="MPM97526.1"/>
    <property type="molecule type" value="Genomic_DNA"/>
</dbReference>